<dbReference type="PANTHER" id="PTHR30012">
    <property type="entry name" value="GENERAL SECRETION PATHWAY PROTEIN"/>
    <property type="match status" value="1"/>
</dbReference>
<dbReference type="PANTHER" id="PTHR30012:SF0">
    <property type="entry name" value="TYPE II SECRETION SYSTEM PROTEIN F-RELATED"/>
    <property type="match status" value="1"/>
</dbReference>
<organism evidence="10">
    <name type="scientific">marine sediment metagenome</name>
    <dbReference type="NCBI Taxonomy" id="412755"/>
    <lineage>
        <taxon>unclassified sequences</taxon>
        <taxon>metagenomes</taxon>
        <taxon>ecological metagenomes</taxon>
    </lineage>
</organism>
<comment type="similarity">
    <text evidence="2">Belongs to the GSP F family.</text>
</comment>
<dbReference type="Gene3D" id="1.20.81.30">
    <property type="entry name" value="Type II secretion system (T2SS), domain F"/>
    <property type="match status" value="1"/>
</dbReference>
<evidence type="ECO:0000256" key="8">
    <source>
        <dbReference type="SAM" id="Phobius"/>
    </source>
</evidence>
<feature type="transmembrane region" description="Helical" evidence="8">
    <location>
        <begin position="56"/>
        <end position="74"/>
    </location>
</feature>
<evidence type="ECO:0000313" key="10">
    <source>
        <dbReference type="EMBL" id="GAH64094.1"/>
    </source>
</evidence>
<evidence type="ECO:0000256" key="7">
    <source>
        <dbReference type="ARBA" id="ARBA00023136"/>
    </source>
</evidence>
<feature type="transmembrane region" description="Helical" evidence="8">
    <location>
        <begin position="208"/>
        <end position="229"/>
    </location>
</feature>
<comment type="caution">
    <text evidence="10">The sequence shown here is derived from an EMBL/GenBank/DDBJ whole genome shotgun (WGS) entry which is preliminary data.</text>
</comment>
<keyword evidence="7 8" id="KW-0472">Membrane</keyword>
<feature type="transmembrane region" description="Helical" evidence="8">
    <location>
        <begin position="7"/>
        <end position="29"/>
    </location>
</feature>
<dbReference type="AlphaFoldDB" id="X1IDB5"/>
<keyword evidence="3" id="KW-1003">Cell membrane</keyword>
<sequence length="236" mass="25843">ALVYPTVILLAMIGIGILMLVMVVPKLAITFEELKIELPVTTKFVIALGEFLAQRWYVFLGVIPLCFFLLRQVLKTKTGKKTSDSLLLKIPIFSSLIRKTNSAYMVRTLGSLLASGVPVVRSLEITSGALENFYFREAVAEAAKKVRGGGKISGALEDYPIFPSLVVQMLEVGEETGETSNVLEKLADFFEEEVTNTTKNLAAVIEPVLMLIIGGVVGFFAISMVQPMYSMLEAIK</sequence>
<dbReference type="InterPro" id="IPR018076">
    <property type="entry name" value="T2SS_GspF_dom"/>
</dbReference>
<feature type="domain" description="Type II secretion system protein GspF" evidence="9">
    <location>
        <begin position="106"/>
        <end position="227"/>
    </location>
</feature>
<evidence type="ECO:0000256" key="6">
    <source>
        <dbReference type="ARBA" id="ARBA00022989"/>
    </source>
</evidence>
<dbReference type="GO" id="GO:0005886">
    <property type="term" value="C:plasma membrane"/>
    <property type="evidence" value="ECO:0007669"/>
    <property type="project" value="UniProtKB-SubCell"/>
</dbReference>
<evidence type="ECO:0000256" key="5">
    <source>
        <dbReference type="ARBA" id="ARBA00022692"/>
    </source>
</evidence>
<keyword evidence="5 8" id="KW-0812">Transmembrane</keyword>
<dbReference type="FunFam" id="1.20.81.30:FF:000001">
    <property type="entry name" value="Type II secretion system protein F"/>
    <property type="match status" value="1"/>
</dbReference>
<reference evidence="10" key="1">
    <citation type="journal article" date="2014" name="Front. Microbiol.">
        <title>High frequency of phylogenetically diverse reductive dehalogenase-homologous genes in deep subseafloor sedimentary metagenomes.</title>
        <authorList>
            <person name="Kawai M."/>
            <person name="Futagami T."/>
            <person name="Toyoda A."/>
            <person name="Takaki Y."/>
            <person name="Nishi S."/>
            <person name="Hori S."/>
            <person name="Arai W."/>
            <person name="Tsubouchi T."/>
            <person name="Morono Y."/>
            <person name="Uchiyama I."/>
            <person name="Ito T."/>
            <person name="Fujiyama A."/>
            <person name="Inagaki F."/>
            <person name="Takami H."/>
        </authorList>
    </citation>
    <scope>NUCLEOTIDE SEQUENCE</scope>
    <source>
        <strain evidence="10">Expedition CK06-06</strain>
    </source>
</reference>
<protein>
    <recommendedName>
        <fullName evidence="9">Type II secretion system protein GspF domain-containing protein</fullName>
    </recommendedName>
</protein>
<keyword evidence="4" id="KW-0997">Cell inner membrane</keyword>
<evidence type="ECO:0000256" key="4">
    <source>
        <dbReference type="ARBA" id="ARBA00022519"/>
    </source>
</evidence>
<evidence type="ECO:0000256" key="2">
    <source>
        <dbReference type="ARBA" id="ARBA00005745"/>
    </source>
</evidence>
<evidence type="ECO:0000256" key="3">
    <source>
        <dbReference type="ARBA" id="ARBA00022475"/>
    </source>
</evidence>
<feature type="non-terminal residue" evidence="10">
    <location>
        <position position="1"/>
    </location>
</feature>
<gene>
    <name evidence="10" type="ORF">S03H2_52186</name>
</gene>
<name>X1IDB5_9ZZZZ</name>
<evidence type="ECO:0000256" key="1">
    <source>
        <dbReference type="ARBA" id="ARBA00004429"/>
    </source>
</evidence>
<proteinExistence type="inferred from homology"/>
<comment type="subcellular location">
    <subcellularLocation>
        <location evidence="1">Cell inner membrane</location>
        <topology evidence="1">Multi-pass membrane protein</topology>
    </subcellularLocation>
</comment>
<dbReference type="Pfam" id="PF00482">
    <property type="entry name" value="T2SSF"/>
    <property type="match status" value="1"/>
</dbReference>
<evidence type="ECO:0000259" key="9">
    <source>
        <dbReference type="Pfam" id="PF00482"/>
    </source>
</evidence>
<dbReference type="InterPro" id="IPR042094">
    <property type="entry name" value="T2SS_GspF_sf"/>
</dbReference>
<keyword evidence="6 8" id="KW-1133">Transmembrane helix</keyword>
<accession>X1IDB5</accession>
<dbReference type="InterPro" id="IPR003004">
    <property type="entry name" value="GspF/PilC"/>
</dbReference>
<dbReference type="EMBL" id="BARU01033144">
    <property type="protein sequence ID" value="GAH64094.1"/>
    <property type="molecule type" value="Genomic_DNA"/>
</dbReference>